<protein>
    <recommendedName>
        <fullName evidence="4">Lipoprotein</fullName>
    </recommendedName>
</protein>
<dbReference type="RefSeq" id="WP_179914335.1">
    <property type="nucleotide sequence ID" value="NZ_JACBYE010000055.1"/>
</dbReference>
<name>A0A853EXI3_9MICO</name>
<dbReference type="Proteomes" id="UP000561011">
    <property type="component" value="Unassembled WGS sequence"/>
</dbReference>
<sequence length="221" mass="23499">MRTTTARRLSVMLASLTLTVSVLAGCGDDPTGGGTGTTDEQPRSTGDEVLAGSMTELFAQYLDSDTVSEFERDVLERAAETGTIPQADYDEAFTRYQQCVSDLGYTETWTKLPSGVNQVTPPLLDSQEAADRYAEQATGCATGTIMLIEALFNQQQVNPDLLSDSRAVAVSCLLEGGIVDASYTVEDLDRDLEIPPEASFDVSDPAANACLSSAGYSIAVQ</sequence>
<organism evidence="2 3">
    <name type="scientific">Sanguibacter inulinus</name>
    <dbReference type="NCBI Taxonomy" id="60922"/>
    <lineage>
        <taxon>Bacteria</taxon>
        <taxon>Bacillati</taxon>
        <taxon>Actinomycetota</taxon>
        <taxon>Actinomycetes</taxon>
        <taxon>Micrococcales</taxon>
        <taxon>Sanguibacteraceae</taxon>
        <taxon>Sanguibacter</taxon>
    </lineage>
</organism>
<proteinExistence type="predicted"/>
<evidence type="ECO:0000313" key="2">
    <source>
        <dbReference type="EMBL" id="NYS95110.1"/>
    </source>
</evidence>
<accession>A0A853EXI3</accession>
<reference evidence="2 3" key="1">
    <citation type="submission" date="2020-07" db="EMBL/GenBank/DDBJ databases">
        <title>MOT database genomes.</title>
        <authorList>
            <person name="Joseph S."/>
            <person name="Aduse-Opoku J."/>
            <person name="Hashim A."/>
            <person name="Wade W."/>
            <person name="Curtis M."/>
        </authorList>
    </citation>
    <scope>NUCLEOTIDE SEQUENCE [LARGE SCALE GENOMIC DNA]</scope>
    <source>
        <strain evidence="2 3">DSM 100099</strain>
    </source>
</reference>
<evidence type="ECO:0008006" key="4">
    <source>
        <dbReference type="Google" id="ProtNLM"/>
    </source>
</evidence>
<comment type="caution">
    <text evidence="2">The sequence shown here is derived from an EMBL/GenBank/DDBJ whole genome shotgun (WGS) entry which is preliminary data.</text>
</comment>
<keyword evidence="3" id="KW-1185">Reference proteome</keyword>
<feature type="chain" id="PRO_5032747744" description="Lipoprotein" evidence="1">
    <location>
        <begin position="25"/>
        <end position="221"/>
    </location>
</feature>
<dbReference type="EMBL" id="JACBYE010000055">
    <property type="protein sequence ID" value="NYS95110.1"/>
    <property type="molecule type" value="Genomic_DNA"/>
</dbReference>
<keyword evidence="1" id="KW-0732">Signal</keyword>
<feature type="signal peptide" evidence="1">
    <location>
        <begin position="1"/>
        <end position="24"/>
    </location>
</feature>
<dbReference type="PROSITE" id="PS51257">
    <property type="entry name" value="PROKAR_LIPOPROTEIN"/>
    <property type="match status" value="1"/>
</dbReference>
<evidence type="ECO:0000256" key="1">
    <source>
        <dbReference type="SAM" id="SignalP"/>
    </source>
</evidence>
<evidence type="ECO:0000313" key="3">
    <source>
        <dbReference type="Proteomes" id="UP000561011"/>
    </source>
</evidence>
<dbReference type="AlphaFoldDB" id="A0A853EXI3"/>
<gene>
    <name evidence="2" type="ORF">HZZ10_16460</name>
</gene>